<protein>
    <submittedName>
        <fullName evidence="1">Uncharacterized protein</fullName>
    </submittedName>
</protein>
<dbReference type="Ensembl" id="ENSSPUT00000017090.1">
    <property type="protein sequence ID" value="ENSSPUP00000016029.1"/>
    <property type="gene ID" value="ENSSPUG00000012397.1"/>
</dbReference>
<dbReference type="GO" id="GO:0097682">
    <property type="term" value="F:intracellularly phosphatidylinositol-3,5-bisphosphate-gated monatomic cation channel activity"/>
    <property type="evidence" value="ECO:0007669"/>
    <property type="project" value="TreeGrafter"/>
</dbReference>
<evidence type="ECO:0000313" key="2">
    <source>
        <dbReference type="Proteomes" id="UP000694392"/>
    </source>
</evidence>
<dbReference type="GO" id="GO:0022832">
    <property type="term" value="F:voltage-gated channel activity"/>
    <property type="evidence" value="ECO:0007669"/>
    <property type="project" value="InterPro"/>
</dbReference>
<evidence type="ECO:0000313" key="1">
    <source>
        <dbReference type="Ensembl" id="ENSSPUP00000016029.1"/>
    </source>
</evidence>
<dbReference type="InterPro" id="IPR028798">
    <property type="entry name" value="TPC2"/>
</dbReference>
<keyword evidence="2" id="KW-1185">Reference proteome</keyword>
<dbReference type="GO" id="GO:0015280">
    <property type="term" value="F:ligand-gated sodium channel activity"/>
    <property type="evidence" value="ECO:0007669"/>
    <property type="project" value="TreeGrafter"/>
</dbReference>
<dbReference type="GO" id="GO:0075509">
    <property type="term" value="P:endocytosis involved in viral entry into host cell"/>
    <property type="evidence" value="ECO:0007669"/>
    <property type="project" value="TreeGrafter"/>
</dbReference>
<sequence length="54" mass="6310">MQGLFSLWDMVRLANMPIVFRFLRIIPNIKYMSLVVRTLLDLVKNVRSFAGILV</sequence>
<accession>A0A8D0H9D7</accession>
<organism evidence="1 2">
    <name type="scientific">Sphenodon punctatus</name>
    <name type="common">Tuatara</name>
    <name type="synonym">Hatteria punctata</name>
    <dbReference type="NCBI Taxonomy" id="8508"/>
    <lineage>
        <taxon>Eukaryota</taxon>
        <taxon>Metazoa</taxon>
        <taxon>Chordata</taxon>
        <taxon>Craniata</taxon>
        <taxon>Vertebrata</taxon>
        <taxon>Euteleostomi</taxon>
        <taxon>Lepidosauria</taxon>
        <taxon>Sphenodontia</taxon>
        <taxon>Sphenodontidae</taxon>
        <taxon>Sphenodon</taxon>
    </lineage>
</organism>
<reference evidence="1" key="2">
    <citation type="submission" date="2025-09" db="UniProtKB">
        <authorList>
            <consortium name="Ensembl"/>
        </authorList>
    </citation>
    <scope>IDENTIFICATION</scope>
</reference>
<dbReference type="Proteomes" id="UP000694392">
    <property type="component" value="Unplaced"/>
</dbReference>
<dbReference type="PANTHER" id="PTHR46768:SF1">
    <property type="entry name" value="TWO PORE CHANNEL PROTEIN 2"/>
    <property type="match status" value="1"/>
</dbReference>
<proteinExistence type="predicted"/>
<dbReference type="AlphaFoldDB" id="A0A8D0H9D7"/>
<dbReference type="GO" id="GO:0005765">
    <property type="term" value="C:lysosomal membrane"/>
    <property type="evidence" value="ECO:0007669"/>
    <property type="project" value="InterPro"/>
</dbReference>
<name>A0A8D0H9D7_SPHPU</name>
<dbReference type="GO" id="GO:0019722">
    <property type="term" value="P:calcium-mediated signaling"/>
    <property type="evidence" value="ECO:0007669"/>
    <property type="project" value="TreeGrafter"/>
</dbReference>
<dbReference type="PANTHER" id="PTHR46768">
    <property type="entry name" value="TWO PORE CALCIUM CHANNEL PROTEIN 2"/>
    <property type="match status" value="1"/>
</dbReference>
<reference evidence="1" key="1">
    <citation type="submission" date="2025-08" db="UniProtKB">
        <authorList>
            <consortium name="Ensembl"/>
        </authorList>
    </citation>
    <scope>IDENTIFICATION</scope>
</reference>